<dbReference type="SUPFAM" id="SSF51735">
    <property type="entry name" value="NAD(P)-binding Rossmann-fold domains"/>
    <property type="match status" value="1"/>
</dbReference>
<reference evidence="2 3" key="2">
    <citation type="submission" date="2023-10" db="EMBL/GenBank/DDBJ databases">
        <authorList>
            <person name="Han X.F."/>
        </authorList>
    </citation>
    <scope>NUCLEOTIDE SEQUENCE [LARGE SCALE GENOMIC DNA]</scope>
    <source>
        <strain evidence="2 3">KCTC 39840</strain>
    </source>
</reference>
<gene>
    <name evidence="2" type="ORF">R7226_22295</name>
</gene>
<dbReference type="EMBL" id="JAWSTH010000074">
    <property type="protein sequence ID" value="MDW5597093.1"/>
    <property type="molecule type" value="Genomic_DNA"/>
</dbReference>
<dbReference type="PANTHER" id="PTHR43245">
    <property type="entry name" value="BIFUNCTIONAL POLYMYXIN RESISTANCE PROTEIN ARNA"/>
    <property type="match status" value="1"/>
</dbReference>
<dbReference type="Proteomes" id="UP001284601">
    <property type="component" value="Unassembled WGS sequence"/>
</dbReference>
<organism evidence="2 3">
    <name type="scientific">Conexibacter stalactiti</name>
    <dbReference type="NCBI Taxonomy" id="1940611"/>
    <lineage>
        <taxon>Bacteria</taxon>
        <taxon>Bacillati</taxon>
        <taxon>Actinomycetota</taxon>
        <taxon>Thermoleophilia</taxon>
        <taxon>Solirubrobacterales</taxon>
        <taxon>Conexibacteraceae</taxon>
        <taxon>Conexibacter</taxon>
    </lineage>
</organism>
<name>A0ABU4HUV3_9ACTN</name>
<keyword evidence="3" id="KW-1185">Reference proteome</keyword>
<evidence type="ECO:0000313" key="3">
    <source>
        <dbReference type="Proteomes" id="UP001284601"/>
    </source>
</evidence>
<dbReference type="CDD" id="cd08946">
    <property type="entry name" value="SDR_e"/>
    <property type="match status" value="1"/>
</dbReference>
<dbReference type="Gene3D" id="3.40.50.720">
    <property type="entry name" value="NAD(P)-binding Rossmann-like Domain"/>
    <property type="match status" value="1"/>
</dbReference>
<comment type="caution">
    <text evidence="2">The sequence shown here is derived from an EMBL/GenBank/DDBJ whole genome shotgun (WGS) entry which is preliminary data.</text>
</comment>
<dbReference type="Pfam" id="PF01370">
    <property type="entry name" value="Epimerase"/>
    <property type="match status" value="1"/>
</dbReference>
<proteinExistence type="predicted"/>
<accession>A0ABU4HUV3</accession>
<evidence type="ECO:0000259" key="1">
    <source>
        <dbReference type="Pfam" id="PF01370"/>
    </source>
</evidence>
<sequence length="275" mass="29203">MRVLLTGDRGILGRPTRAALERDGHAVVGFDLAAGDDIRDAAAVRAAAAGCDAIVHLAGIPGDREEIPDQVMAVNVSGTWNVLLAAAAEGVRRVVHASSGKALGMLERNPRYLPIDDAHPGLPGRPYGLSKWLSEEMCEAVTRAQGIETICLRPVFVVEPPQWKEFALIPELGPARGAAWHLGVFVDARDVADAFSLAVSCEAPESGHARLLLCGDDVASDRSAVALVEEHLPDVPWRDGGPPPAGSRAALADCSEARDVLGWTPRHRWDGRGGY</sequence>
<dbReference type="InterPro" id="IPR050177">
    <property type="entry name" value="Lipid_A_modif_metabolic_enz"/>
</dbReference>
<protein>
    <submittedName>
        <fullName evidence="2">NAD(P)-dependent oxidoreductase</fullName>
    </submittedName>
</protein>
<feature type="domain" description="NAD-dependent epimerase/dehydratase" evidence="1">
    <location>
        <begin position="3"/>
        <end position="156"/>
    </location>
</feature>
<dbReference type="RefSeq" id="WP_318599551.1">
    <property type="nucleotide sequence ID" value="NZ_JAWSTH010000074.1"/>
</dbReference>
<evidence type="ECO:0000313" key="2">
    <source>
        <dbReference type="EMBL" id="MDW5597093.1"/>
    </source>
</evidence>
<dbReference type="InterPro" id="IPR036291">
    <property type="entry name" value="NAD(P)-bd_dom_sf"/>
</dbReference>
<reference evidence="3" key="1">
    <citation type="submission" date="2023-07" db="EMBL/GenBank/DDBJ databases">
        <title>Conexibacter stalactiti sp. nov., isolated from stalactites in a lava cave and emended description of the genus Conexibacter.</title>
        <authorList>
            <person name="Lee S.D."/>
        </authorList>
    </citation>
    <scope>NUCLEOTIDE SEQUENCE [LARGE SCALE GENOMIC DNA]</scope>
    <source>
        <strain evidence="3">KCTC 39840</strain>
    </source>
</reference>
<dbReference type="InterPro" id="IPR001509">
    <property type="entry name" value="Epimerase_deHydtase"/>
</dbReference>